<dbReference type="CDD" id="cd14014">
    <property type="entry name" value="STKc_PknB_like"/>
    <property type="match status" value="1"/>
</dbReference>
<feature type="domain" description="Protein kinase" evidence="7">
    <location>
        <begin position="9"/>
        <end position="259"/>
    </location>
</feature>
<dbReference type="InterPro" id="IPR000719">
    <property type="entry name" value="Prot_kinase_dom"/>
</dbReference>
<keyword evidence="6" id="KW-0067">ATP-binding</keyword>
<dbReference type="Pfam" id="PF00069">
    <property type="entry name" value="Pkinase"/>
    <property type="match status" value="1"/>
</dbReference>
<evidence type="ECO:0000256" key="2">
    <source>
        <dbReference type="ARBA" id="ARBA00022527"/>
    </source>
</evidence>
<evidence type="ECO:0000256" key="1">
    <source>
        <dbReference type="ARBA" id="ARBA00012513"/>
    </source>
</evidence>
<evidence type="ECO:0000256" key="4">
    <source>
        <dbReference type="ARBA" id="ARBA00022741"/>
    </source>
</evidence>
<keyword evidence="5 8" id="KW-0418">Kinase</keyword>
<protein>
    <recommendedName>
        <fullName evidence="1">non-specific serine/threonine protein kinase</fullName>
        <ecNumber evidence="1">2.7.11.1</ecNumber>
    </recommendedName>
</protein>
<comment type="caution">
    <text evidence="8">The sequence shown here is derived from an EMBL/GenBank/DDBJ whole genome shotgun (WGS) entry which is preliminary data.</text>
</comment>
<reference evidence="8 9" key="1">
    <citation type="submission" date="2018-08" db="EMBL/GenBank/DDBJ databases">
        <title>Sequencing the genomes of 1000 actinobacteria strains.</title>
        <authorList>
            <person name="Klenk H.-P."/>
        </authorList>
    </citation>
    <scope>NUCLEOTIDE SEQUENCE [LARGE SCALE GENOMIC DNA]</scope>
    <source>
        <strain evidence="8 9">DSM 43927</strain>
    </source>
</reference>
<gene>
    <name evidence="8" type="ORF">DFJ69_5984</name>
</gene>
<dbReference type="Gene3D" id="1.10.510.10">
    <property type="entry name" value="Transferase(Phosphotransferase) domain 1"/>
    <property type="match status" value="1"/>
</dbReference>
<organism evidence="8 9">
    <name type="scientific">Thermomonospora umbrina</name>
    <dbReference type="NCBI Taxonomy" id="111806"/>
    <lineage>
        <taxon>Bacteria</taxon>
        <taxon>Bacillati</taxon>
        <taxon>Actinomycetota</taxon>
        <taxon>Actinomycetes</taxon>
        <taxon>Streptosporangiales</taxon>
        <taxon>Thermomonosporaceae</taxon>
        <taxon>Thermomonospora</taxon>
    </lineage>
</organism>
<evidence type="ECO:0000259" key="7">
    <source>
        <dbReference type="PROSITE" id="PS50011"/>
    </source>
</evidence>
<dbReference type="PANTHER" id="PTHR43289:SF6">
    <property type="entry name" value="SERINE_THREONINE-PROTEIN KINASE NEKL-3"/>
    <property type="match status" value="1"/>
</dbReference>
<keyword evidence="2 8" id="KW-0723">Serine/threonine-protein kinase</keyword>
<dbReference type="EC" id="2.7.11.1" evidence="1"/>
<dbReference type="OrthoDB" id="4716121at2"/>
<evidence type="ECO:0000313" key="8">
    <source>
        <dbReference type="EMBL" id="REF00448.1"/>
    </source>
</evidence>
<dbReference type="PROSITE" id="PS00108">
    <property type="entry name" value="PROTEIN_KINASE_ST"/>
    <property type="match status" value="1"/>
</dbReference>
<keyword evidence="9" id="KW-1185">Reference proteome</keyword>
<dbReference type="GO" id="GO:0004674">
    <property type="term" value="F:protein serine/threonine kinase activity"/>
    <property type="evidence" value="ECO:0007669"/>
    <property type="project" value="UniProtKB-KW"/>
</dbReference>
<dbReference type="Proteomes" id="UP000256661">
    <property type="component" value="Unassembled WGS sequence"/>
</dbReference>
<dbReference type="InterPro" id="IPR011009">
    <property type="entry name" value="Kinase-like_dom_sf"/>
</dbReference>
<sequence>MARWEISGFQEIRELGRGGQGRVVLARHRRSGAPVAVKYLPPGAEPQERARLLREARMLARVRSPHVTRLYRLVESAEGVALVMEAVDGASLRDVLAEHGALPAEAALAVLKGSLLGLAAAHAVGVVHRDYKPANVVVPADGRSRLIDFGIATETGAASAAGTPSYMAPEQWERHPATPAADVYAATCVFYECVTGRRPYEGDRAAVMRGHLLEPVALEPVPGPLRALVARGMAKEPAARPAGAAEFVGDLERTARAAYGAGWEARGVRALASAAVALASLFPLTAAGLAAASAGGAGMVAGGGGAAGTGVLAMAGGKVALAVAVAGTAAAVTTGTVAVTALSGEEPPRRPAVSAAPSTRPANLTTVSFGKFSLAVPKTWRVRGATVTPTTGDPVDIEYAVRVPGRCTRNPTERRASFPPSHYCPRFEVLGRYSLRPNDFFYGEFESFTLNAPYHLGTDPSHVCPPAPNRYFGIRSGGLLRRGLADVGDRRAEYREWRMICISDNLERSSVTFVQRLWYLPQSQILIVDEWNTPGLARILADAVWT</sequence>
<dbReference type="InterPro" id="IPR008271">
    <property type="entry name" value="Ser/Thr_kinase_AS"/>
</dbReference>
<dbReference type="PROSITE" id="PS50011">
    <property type="entry name" value="PROTEIN_KINASE_DOM"/>
    <property type="match status" value="1"/>
</dbReference>
<evidence type="ECO:0000256" key="3">
    <source>
        <dbReference type="ARBA" id="ARBA00022679"/>
    </source>
</evidence>
<dbReference type="SUPFAM" id="SSF56112">
    <property type="entry name" value="Protein kinase-like (PK-like)"/>
    <property type="match status" value="1"/>
</dbReference>
<keyword evidence="3" id="KW-0808">Transferase</keyword>
<proteinExistence type="predicted"/>
<evidence type="ECO:0000313" key="9">
    <source>
        <dbReference type="Proteomes" id="UP000256661"/>
    </source>
</evidence>
<dbReference type="GO" id="GO:0005524">
    <property type="term" value="F:ATP binding"/>
    <property type="evidence" value="ECO:0007669"/>
    <property type="project" value="UniProtKB-KW"/>
</dbReference>
<keyword evidence="4" id="KW-0547">Nucleotide-binding</keyword>
<dbReference type="EMBL" id="QTTT01000001">
    <property type="protein sequence ID" value="REF00448.1"/>
    <property type="molecule type" value="Genomic_DNA"/>
</dbReference>
<dbReference type="PANTHER" id="PTHR43289">
    <property type="entry name" value="MITOGEN-ACTIVATED PROTEIN KINASE KINASE KINASE 20-RELATED"/>
    <property type="match status" value="1"/>
</dbReference>
<evidence type="ECO:0000256" key="6">
    <source>
        <dbReference type="ARBA" id="ARBA00022840"/>
    </source>
</evidence>
<name>A0A3D9SY04_9ACTN</name>
<dbReference type="RefSeq" id="WP_116025599.1">
    <property type="nucleotide sequence ID" value="NZ_QTTT01000001.1"/>
</dbReference>
<dbReference type="AlphaFoldDB" id="A0A3D9SY04"/>
<evidence type="ECO:0000256" key="5">
    <source>
        <dbReference type="ARBA" id="ARBA00022777"/>
    </source>
</evidence>
<accession>A0A3D9SY04</accession>